<dbReference type="AlphaFoldDB" id="A0A7I8IYP3"/>
<dbReference type="EMBL" id="LR743594">
    <property type="protein sequence ID" value="CAA2623464.1"/>
    <property type="molecule type" value="Genomic_DNA"/>
</dbReference>
<keyword evidence="2" id="KW-0812">Transmembrane</keyword>
<name>A0A7I8IYP3_SPIIN</name>
<organism evidence="3">
    <name type="scientific">Spirodela intermedia</name>
    <name type="common">Intermediate duckweed</name>
    <dbReference type="NCBI Taxonomy" id="51605"/>
    <lineage>
        <taxon>Eukaryota</taxon>
        <taxon>Viridiplantae</taxon>
        <taxon>Streptophyta</taxon>
        <taxon>Embryophyta</taxon>
        <taxon>Tracheophyta</taxon>
        <taxon>Spermatophyta</taxon>
        <taxon>Magnoliopsida</taxon>
        <taxon>Liliopsida</taxon>
        <taxon>Araceae</taxon>
        <taxon>Lemnoideae</taxon>
        <taxon>Spirodela</taxon>
    </lineage>
</organism>
<proteinExistence type="predicted"/>
<evidence type="ECO:0000256" key="1">
    <source>
        <dbReference type="SAM" id="MobiDB-lite"/>
    </source>
</evidence>
<feature type="transmembrane region" description="Helical" evidence="2">
    <location>
        <begin position="55"/>
        <end position="78"/>
    </location>
</feature>
<evidence type="ECO:0000256" key="2">
    <source>
        <dbReference type="SAM" id="Phobius"/>
    </source>
</evidence>
<sequence length="115" mass="12737">MEEMDIEEEQNGTRGPLRRNRVVSADHEEALADQWARSMALNSEGLEGLIPRARLLLTTGATFFLGFWPLIIITIGLFSATDYYFGPGFVHEAHKAEVSGPPVPSQDGRIAPRVE</sequence>
<feature type="compositionally biased region" description="Acidic residues" evidence="1">
    <location>
        <begin position="1"/>
        <end position="10"/>
    </location>
</feature>
<evidence type="ECO:0000313" key="3">
    <source>
        <dbReference type="EMBL" id="CAA2623464.1"/>
    </source>
</evidence>
<dbReference type="EMBL" id="CACRZD030000007">
    <property type="protein sequence ID" value="CAA6663007.1"/>
    <property type="molecule type" value="Genomic_DNA"/>
</dbReference>
<dbReference type="Proteomes" id="UP001189122">
    <property type="component" value="Unassembled WGS sequence"/>
</dbReference>
<accession>A0A7I8IYP3</accession>
<keyword evidence="4" id="KW-1185">Reference proteome</keyword>
<feature type="region of interest" description="Disordered" evidence="1">
    <location>
        <begin position="1"/>
        <end position="21"/>
    </location>
</feature>
<gene>
    <name evidence="3" type="ORF">SI7747_07009392</name>
</gene>
<evidence type="ECO:0000313" key="4">
    <source>
        <dbReference type="Proteomes" id="UP001189122"/>
    </source>
</evidence>
<dbReference type="PANTHER" id="PTHR35699:SF1">
    <property type="entry name" value="F2J10.10 PROTEIN"/>
    <property type="match status" value="1"/>
</dbReference>
<protein>
    <submittedName>
        <fullName evidence="3">Uncharacterized protein</fullName>
    </submittedName>
</protein>
<feature type="region of interest" description="Disordered" evidence="1">
    <location>
        <begin position="95"/>
        <end position="115"/>
    </location>
</feature>
<dbReference type="PANTHER" id="PTHR35699">
    <property type="entry name" value="F2J10.10 PROTEIN"/>
    <property type="match status" value="1"/>
</dbReference>
<keyword evidence="2" id="KW-1133">Transmembrane helix</keyword>
<reference evidence="3 4" key="1">
    <citation type="submission" date="2019-12" db="EMBL/GenBank/DDBJ databases">
        <authorList>
            <person name="Scholz U."/>
            <person name="Mascher M."/>
            <person name="Fiebig A."/>
        </authorList>
    </citation>
    <scope>NUCLEOTIDE SEQUENCE</scope>
</reference>
<keyword evidence="2" id="KW-0472">Membrane</keyword>